<dbReference type="EMBL" id="CACVAW010000068">
    <property type="protein sequence ID" value="CAA6816131.1"/>
    <property type="molecule type" value="Genomic_DNA"/>
</dbReference>
<evidence type="ECO:0000256" key="9">
    <source>
        <dbReference type="ARBA" id="ARBA00022630"/>
    </source>
</evidence>
<name>A0A6S6SZF2_9BACT</name>
<evidence type="ECO:0000256" key="3">
    <source>
        <dbReference type="ARBA" id="ARBA00004496"/>
    </source>
</evidence>
<keyword evidence="10 19" id="KW-0274">FAD</keyword>
<feature type="active site" evidence="19">
    <location>
        <position position="139"/>
    </location>
</feature>
<keyword evidence="9 19" id="KW-0285">Flavoprotein</keyword>
<gene>
    <name evidence="19" type="primary">murB</name>
    <name evidence="21" type="ORF">HELGO_WM9494</name>
</gene>
<evidence type="ECO:0000256" key="17">
    <source>
        <dbReference type="ARBA" id="ARBA00031026"/>
    </source>
</evidence>
<evidence type="ECO:0000256" key="8">
    <source>
        <dbReference type="ARBA" id="ARBA00022618"/>
    </source>
</evidence>
<evidence type="ECO:0000256" key="16">
    <source>
        <dbReference type="ARBA" id="ARBA00023316"/>
    </source>
</evidence>
<evidence type="ECO:0000256" key="2">
    <source>
        <dbReference type="ARBA" id="ARBA00003921"/>
    </source>
</evidence>
<sequence length="255" mass="28782">MQIDFSKYSSIKIGPILEVRIIEDFEKLKPKENIIGGANNILISNNPPPLAMLSSKFDYIHIKDNTLVVGAATKSSKLLTFCKKHNIKNFELLQKLPGSIGGLTKMNAGLKEWEIFNHLNYVKTDDKIIKKEDINYSYRHSDIEGIIYEVGFDIEVGFNNAILGFFKDLRDNQPNNPSAGSCFKNPPNDYAARLIEAVGLKGKEFGNVSFSKKHANFLVNRGSATYDEAINLIRIAQKEVRDKFNIELELEIQVI</sequence>
<comment type="cofactor">
    <cofactor evidence="1 19">
        <name>FAD</name>
        <dbReference type="ChEBI" id="CHEBI:57692"/>
    </cofactor>
</comment>
<evidence type="ECO:0000313" key="21">
    <source>
        <dbReference type="EMBL" id="CAA6816131.1"/>
    </source>
</evidence>
<dbReference type="NCBIfam" id="TIGR00179">
    <property type="entry name" value="murB"/>
    <property type="match status" value="1"/>
</dbReference>
<feature type="active site" description="Proton donor" evidence="19">
    <location>
        <position position="181"/>
    </location>
</feature>
<evidence type="ECO:0000256" key="11">
    <source>
        <dbReference type="ARBA" id="ARBA00022857"/>
    </source>
</evidence>
<evidence type="ECO:0000256" key="7">
    <source>
        <dbReference type="ARBA" id="ARBA00022490"/>
    </source>
</evidence>
<dbReference type="NCBIfam" id="NF010479">
    <property type="entry name" value="PRK13904.1"/>
    <property type="match status" value="1"/>
</dbReference>
<evidence type="ECO:0000256" key="12">
    <source>
        <dbReference type="ARBA" id="ARBA00022960"/>
    </source>
</evidence>
<dbReference type="GO" id="GO:0005829">
    <property type="term" value="C:cytosol"/>
    <property type="evidence" value="ECO:0007669"/>
    <property type="project" value="TreeGrafter"/>
</dbReference>
<dbReference type="SUPFAM" id="SSF56176">
    <property type="entry name" value="FAD-binding/transporter-associated domain-like"/>
    <property type="match status" value="1"/>
</dbReference>
<dbReference type="GO" id="GO:0051301">
    <property type="term" value="P:cell division"/>
    <property type="evidence" value="ECO:0007669"/>
    <property type="project" value="UniProtKB-KW"/>
</dbReference>
<evidence type="ECO:0000256" key="15">
    <source>
        <dbReference type="ARBA" id="ARBA00023306"/>
    </source>
</evidence>
<comment type="catalytic activity">
    <reaction evidence="18 19">
        <text>UDP-N-acetyl-alpha-D-muramate + NADP(+) = UDP-N-acetyl-3-O-(1-carboxyvinyl)-alpha-D-glucosamine + NADPH + H(+)</text>
        <dbReference type="Rhea" id="RHEA:12248"/>
        <dbReference type="ChEBI" id="CHEBI:15378"/>
        <dbReference type="ChEBI" id="CHEBI:57783"/>
        <dbReference type="ChEBI" id="CHEBI:58349"/>
        <dbReference type="ChEBI" id="CHEBI:68483"/>
        <dbReference type="ChEBI" id="CHEBI:70757"/>
        <dbReference type="EC" id="1.3.1.98"/>
    </reaction>
</comment>
<keyword evidence="8 19" id="KW-0132">Cell division</keyword>
<organism evidence="21">
    <name type="scientific">uncultured Campylobacterales bacterium</name>
    <dbReference type="NCBI Taxonomy" id="352960"/>
    <lineage>
        <taxon>Bacteria</taxon>
        <taxon>Pseudomonadati</taxon>
        <taxon>Campylobacterota</taxon>
        <taxon>Epsilonproteobacteria</taxon>
        <taxon>Campylobacterales</taxon>
        <taxon>environmental samples</taxon>
    </lineage>
</organism>
<feature type="domain" description="UDP-N-acetylenolpyruvoylglucosamine reductase C-terminal" evidence="20">
    <location>
        <begin position="170"/>
        <end position="255"/>
    </location>
</feature>
<feature type="active site" evidence="19">
    <location>
        <position position="251"/>
    </location>
</feature>
<dbReference type="InterPro" id="IPR036635">
    <property type="entry name" value="MurB_C_sf"/>
</dbReference>
<dbReference type="GO" id="GO:0071555">
    <property type="term" value="P:cell wall organization"/>
    <property type="evidence" value="ECO:0007669"/>
    <property type="project" value="UniProtKB-KW"/>
</dbReference>
<dbReference type="InterPro" id="IPR011601">
    <property type="entry name" value="MurB_C"/>
</dbReference>
<protein>
    <recommendedName>
        <fullName evidence="6 19">UDP-N-acetylenolpyruvoylglucosamine reductase</fullName>
        <ecNumber evidence="5 19">1.3.1.98</ecNumber>
    </recommendedName>
    <alternativeName>
        <fullName evidence="17 19">UDP-N-acetylmuramate dehydrogenase</fullName>
    </alternativeName>
</protein>
<keyword evidence="12 19" id="KW-0133">Cell shape</keyword>
<dbReference type="Gene3D" id="3.30.465.10">
    <property type="match status" value="1"/>
</dbReference>
<evidence type="ECO:0000256" key="5">
    <source>
        <dbReference type="ARBA" id="ARBA00012518"/>
    </source>
</evidence>
<keyword evidence="15 19" id="KW-0131">Cell cycle</keyword>
<reference evidence="21" key="1">
    <citation type="submission" date="2020-01" db="EMBL/GenBank/DDBJ databases">
        <authorList>
            <person name="Meier V. D."/>
            <person name="Meier V D."/>
        </authorList>
    </citation>
    <scope>NUCLEOTIDE SEQUENCE</scope>
    <source>
        <strain evidence="21">HLG_WM_MAG_12</strain>
    </source>
</reference>
<dbReference type="InterPro" id="IPR036318">
    <property type="entry name" value="FAD-bd_PCMH-like_sf"/>
</dbReference>
<keyword evidence="7 19" id="KW-0963">Cytoplasm</keyword>
<keyword evidence="13 19" id="KW-0573">Peptidoglycan synthesis</keyword>
<dbReference type="GO" id="GO:0008360">
    <property type="term" value="P:regulation of cell shape"/>
    <property type="evidence" value="ECO:0007669"/>
    <property type="project" value="UniProtKB-KW"/>
</dbReference>
<dbReference type="EC" id="1.3.1.98" evidence="5 19"/>
<dbReference type="PANTHER" id="PTHR21071:SF4">
    <property type="entry name" value="UDP-N-ACETYLENOLPYRUVOYLGLUCOSAMINE REDUCTASE"/>
    <property type="match status" value="1"/>
</dbReference>
<evidence type="ECO:0000256" key="10">
    <source>
        <dbReference type="ARBA" id="ARBA00022827"/>
    </source>
</evidence>
<keyword evidence="14 19" id="KW-0560">Oxidoreductase</keyword>
<dbReference type="InterPro" id="IPR016169">
    <property type="entry name" value="FAD-bd_PCMH_sub2"/>
</dbReference>
<proteinExistence type="inferred from homology"/>
<evidence type="ECO:0000256" key="18">
    <source>
        <dbReference type="ARBA" id="ARBA00048914"/>
    </source>
</evidence>
<comment type="subcellular location">
    <subcellularLocation>
        <location evidence="3 19">Cytoplasm</location>
    </subcellularLocation>
</comment>
<evidence type="ECO:0000256" key="14">
    <source>
        <dbReference type="ARBA" id="ARBA00023002"/>
    </source>
</evidence>
<dbReference type="PANTHER" id="PTHR21071">
    <property type="entry name" value="UDP-N-ACETYLENOLPYRUVOYLGLUCOSAMINE REDUCTASE"/>
    <property type="match status" value="1"/>
</dbReference>
<keyword evidence="11 19" id="KW-0521">NADP</keyword>
<dbReference type="AlphaFoldDB" id="A0A6S6SZF2"/>
<evidence type="ECO:0000256" key="4">
    <source>
        <dbReference type="ARBA" id="ARBA00004752"/>
    </source>
</evidence>
<evidence type="ECO:0000256" key="1">
    <source>
        <dbReference type="ARBA" id="ARBA00001974"/>
    </source>
</evidence>
<dbReference type="SUPFAM" id="SSF56194">
    <property type="entry name" value="Uridine diphospho-N-Acetylenolpyruvylglucosamine reductase, MurB, C-terminal domain"/>
    <property type="match status" value="1"/>
</dbReference>
<dbReference type="UniPathway" id="UPA00219"/>
<comment type="similarity">
    <text evidence="19">Belongs to the MurB family.</text>
</comment>
<keyword evidence="16 19" id="KW-0961">Cell wall biogenesis/degradation</keyword>
<evidence type="ECO:0000256" key="13">
    <source>
        <dbReference type="ARBA" id="ARBA00022984"/>
    </source>
</evidence>
<dbReference type="InterPro" id="IPR003170">
    <property type="entry name" value="MurB"/>
</dbReference>
<dbReference type="GO" id="GO:0050660">
    <property type="term" value="F:flavin adenine dinucleotide binding"/>
    <property type="evidence" value="ECO:0007669"/>
    <property type="project" value="InterPro"/>
</dbReference>
<comment type="pathway">
    <text evidence="4 19">Cell wall biogenesis; peptidoglycan biosynthesis.</text>
</comment>
<evidence type="ECO:0000259" key="20">
    <source>
        <dbReference type="Pfam" id="PF02873"/>
    </source>
</evidence>
<evidence type="ECO:0000256" key="6">
    <source>
        <dbReference type="ARBA" id="ARBA00015188"/>
    </source>
</evidence>
<evidence type="ECO:0000256" key="19">
    <source>
        <dbReference type="HAMAP-Rule" id="MF_00037"/>
    </source>
</evidence>
<dbReference type="HAMAP" id="MF_00037">
    <property type="entry name" value="MurB"/>
    <property type="match status" value="1"/>
</dbReference>
<dbReference type="GO" id="GO:0008762">
    <property type="term" value="F:UDP-N-acetylmuramate dehydrogenase activity"/>
    <property type="evidence" value="ECO:0007669"/>
    <property type="project" value="UniProtKB-UniRule"/>
</dbReference>
<dbReference type="Gene3D" id="3.90.78.10">
    <property type="entry name" value="UDP-N-acetylenolpyruvoylglucosamine reductase, C-terminal domain"/>
    <property type="match status" value="1"/>
</dbReference>
<dbReference type="GO" id="GO:0009252">
    <property type="term" value="P:peptidoglycan biosynthetic process"/>
    <property type="evidence" value="ECO:0007669"/>
    <property type="project" value="UniProtKB-UniRule"/>
</dbReference>
<accession>A0A6S6SZF2</accession>
<comment type="function">
    <text evidence="2 19">Cell wall formation.</text>
</comment>
<dbReference type="Pfam" id="PF02873">
    <property type="entry name" value="MurB_C"/>
    <property type="match status" value="1"/>
</dbReference>